<dbReference type="GO" id="GO:0006357">
    <property type="term" value="P:regulation of transcription by RNA polymerase II"/>
    <property type="evidence" value="ECO:0007669"/>
    <property type="project" value="TreeGrafter"/>
</dbReference>
<dbReference type="PANTHER" id="PTHR22881:SF27">
    <property type="entry name" value="BROMODOMAIN CONTAINING 7_9"/>
    <property type="match status" value="1"/>
</dbReference>
<feature type="domain" description="EGF-like" evidence="15">
    <location>
        <begin position="1057"/>
        <end position="1093"/>
    </location>
</feature>
<feature type="disulfide bond" evidence="12">
    <location>
        <begin position="851"/>
        <end position="878"/>
    </location>
</feature>
<comment type="caution">
    <text evidence="18">The sequence shown here is derived from an EMBL/GenBank/DDBJ whole genome shotgun (WGS) entry which is preliminary data.</text>
</comment>
<feature type="domain" description="Sushi" evidence="16">
    <location>
        <begin position="1520"/>
        <end position="1580"/>
    </location>
</feature>
<keyword evidence="8" id="KW-0325">Glycoprotein</keyword>
<dbReference type="GO" id="GO:0005634">
    <property type="term" value="C:nucleus"/>
    <property type="evidence" value="ECO:0007669"/>
    <property type="project" value="UniProtKB-SubCell"/>
</dbReference>
<protein>
    <submittedName>
        <fullName evidence="18">BRD7</fullName>
    </submittedName>
</protein>
<evidence type="ECO:0000259" key="17">
    <source>
        <dbReference type="PROSITE" id="PS50940"/>
    </source>
</evidence>
<dbReference type="Pfam" id="PF00090">
    <property type="entry name" value="TSP_1"/>
    <property type="match status" value="2"/>
</dbReference>
<dbReference type="PROSITE" id="PS50923">
    <property type="entry name" value="SUSHI"/>
    <property type="match status" value="9"/>
</dbReference>
<dbReference type="InterPro" id="IPR013032">
    <property type="entry name" value="EGF-like_CS"/>
</dbReference>
<dbReference type="InterPro" id="IPR051831">
    <property type="entry name" value="Bromodomain_contain_prot"/>
</dbReference>
<feature type="compositionally biased region" description="Acidic residues" evidence="13">
    <location>
        <begin position="102"/>
        <end position="114"/>
    </location>
</feature>
<dbReference type="PROSITE" id="PS00022">
    <property type="entry name" value="EGF_1"/>
    <property type="match status" value="3"/>
</dbReference>
<evidence type="ECO:0000259" key="16">
    <source>
        <dbReference type="PROSITE" id="PS50923"/>
    </source>
</evidence>
<dbReference type="CDD" id="cd00054">
    <property type="entry name" value="EGF_CA"/>
    <property type="match status" value="3"/>
</dbReference>
<dbReference type="Pfam" id="PF12661">
    <property type="entry name" value="hEGF"/>
    <property type="match status" value="2"/>
</dbReference>
<evidence type="ECO:0000313" key="19">
    <source>
        <dbReference type="Proteomes" id="UP000683360"/>
    </source>
</evidence>
<feature type="compositionally biased region" description="Low complexity" evidence="13">
    <location>
        <begin position="611"/>
        <end position="629"/>
    </location>
</feature>
<feature type="compositionally biased region" description="Polar residues" evidence="13">
    <location>
        <begin position="630"/>
        <end position="643"/>
    </location>
</feature>
<dbReference type="GO" id="GO:0005509">
    <property type="term" value="F:calcium ion binding"/>
    <property type="evidence" value="ECO:0007669"/>
    <property type="project" value="InterPro"/>
</dbReference>
<dbReference type="Gene3D" id="2.170.140.10">
    <property type="entry name" value="Chitin binding domain"/>
    <property type="match status" value="2"/>
</dbReference>
<dbReference type="CDD" id="cd00033">
    <property type="entry name" value="CCP"/>
    <property type="match status" value="9"/>
</dbReference>
<keyword evidence="5 10" id="KW-0103">Bromodomain</keyword>
<dbReference type="Gene3D" id="2.20.100.10">
    <property type="entry name" value="Thrombospondin type-1 (TSP1) repeat"/>
    <property type="match status" value="2"/>
</dbReference>
<dbReference type="GO" id="GO:0008061">
    <property type="term" value="F:chitin binding"/>
    <property type="evidence" value="ECO:0007669"/>
    <property type="project" value="InterPro"/>
</dbReference>
<name>A0A8S3R092_MYTED</name>
<dbReference type="PRINTS" id="PR00503">
    <property type="entry name" value="BROMODOMAIN"/>
</dbReference>
<feature type="domain" description="EGF-like" evidence="15">
    <location>
        <begin position="1422"/>
        <end position="1458"/>
    </location>
</feature>
<feature type="domain" description="Sushi" evidence="16">
    <location>
        <begin position="881"/>
        <end position="937"/>
    </location>
</feature>
<feature type="domain" description="Sushi" evidence="16">
    <location>
        <begin position="1678"/>
        <end position="1738"/>
    </location>
</feature>
<evidence type="ECO:0000256" key="10">
    <source>
        <dbReference type="PROSITE-ProRule" id="PRU00035"/>
    </source>
</evidence>
<feature type="domain" description="Chitin-binding type-2" evidence="17">
    <location>
        <begin position="1158"/>
        <end position="1218"/>
    </location>
</feature>
<dbReference type="SUPFAM" id="SSF47370">
    <property type="entry name" value="Bromodomain"/>
    <property type="match status" value="1"/>
</dbReference>
<dbReference type="InterPro" id="IPR036427">
    <property type="entry name" value="Bromodomain-like_sf"/>
</dbReference>
<keyword evidence="3" id="KW-0677">Repeat</keyword>
<keyword evidence="9" id="KW-0539">Nucleus</keyword>
<feature type="domain" description="Sushi" evidence="16">
    <location>
        <begin position="1461"/>
        <end position="1519"/>
    </location>
</feature>
<evidence type="ECO:0000256" key="4">
    <source>
        <dbReference type="ARBA" id="ARBA00023015"/>
    </source>
</evidence>
<dbReference type="EMBL" id="CAJPWZ010000886">
    <property type="protein sequence ID" value="CAG2202335.1"/>
    <property type="molecule type" value="Genomic_DNA"/>
</dbReference>
<feature type="domain" description="Sushi" evidence="16">
    <location>
        <begin position="997"/>
        <end position="1057"/>
    </location>
</feature>
<feature type="disulfide bond" evidence="12">
    <location>
        <begin position="1741"/>
        <end position="1784"/>
    </location>
</feature>
<dbReference type="InterPro" id="IPR021900">
    <property type="entry name" value="DUF3512"/>
</dbReference>
<reference evidence="18" key="1">
    <citation type="submission" date="2021-03" db="EMBL/GenBank/DDBJ databases">
        <authorList>
            <person name="Bekaert M."/>
        </authorList>
    </citation>
    <scope>NUCLEOTIDE SEQUENCE</scope>
</reference>
<dbReference type="PROSITE" id="PS50092">
    <property type="entry name" value="TSP1"/>
    <property type="match status" value="2"/>
</dbReference>
<dbReference type="InterPro" id="IPR000152">
    <property type="entry name" value="EGF-type_Asp/Asn_hydroxyl_site"/>
</dbReference>
<feature type="disulfide bond" evidence="11">
    <location>
        <begin position="1448"/>
        <end position="1457"/>
    </location>
</feature>
<dbReference type="Pfam" id="PF12024">
    <property type="entry name" value="DUF3512"/>
    <property type="match status" value="1"/>
</dbReference>
<dbReference type="Pfam" id="PF00008">
    <property type="entry name" value="EGF"/>
    <property type="match status" value="1"/>
</dbReference>
<dbReference type="SMART" id="SM00179">
    <property type="entry name" value="EGF_CA"/>
    <property type="match status" value="3"/>
</dbReference>
<dbReference type="PROSITE" id="PS00010">
    <property type="entry name" value="ASX_HYDROXYL"/>
    <property type="match status" value="3"/>
</dbReference>
<dbReference type="InterPro" id="IPR000884">
    <property type="entry name" value="TSP1_rpt"/>
</dbReference>
<keyword evidence="19" id="KW-1185">Reference proteome</keyword>
<dbReference type="PROSITE" id="PS01187">
    <property type="entry name" value="EGF_CA"/>
    <property type="match status" value="2"/>
</dbReference>
<feature type="region of interest" description="Disordered" evidence="13">
    <location>
        <begin position="1"/>
        <end position="137"/>
    </location>
</feature>
<dbReference type="PANTHER" id="PTHR22881">
    <property type="entry name" value="BROMODOMAIN CONTAINING PROTEIN"/>
    <property type="match status" value="1"/>
</dbReference>
<dbReference type="SUPFAM" id="SSF57196">
    <property type="entry name" value="EGF/Laminin"/>
    <property type="match status" value="3"/>
</dbReference>
<organism evidence="18 19">
    <name type="scientific">Mytilus edulis</name>
    <name type="common">Blue mussel</name>
    <dbReference type="NCBI Taxonomy" id="6550"/>
    <lineage>
        <taxon>Eukaryota</taxon>
        <taxon>Metazoa</taxon>
        <taxon>Spiralia</taxon>
        <taxon>Lophotrochozoa</taxon>
        <taxon>Mollusca</taxon>
        <taxon>Bivalvia</taxon>
        <taxon>Autobranchia</taxon>
        <taxon>Pteriomorphia</taxon>
        <taxon>Mytilida</taxon>
        <taxon>Mytiloidea</taxon>
        <taxon>Mytilidae</taxon>
        <taxon>Mytilinae</taxon>
        <taxon>Mytilus</taxon>
    </lineage>
</organism>
<keyword evidence="2 11" id="KW-0245">EGF-like domain</keyword>
<dbReference type="FunFam" id="2.10.25.10:FF:000575">
    <property type="entry name" value="Crumbs, isoform C"/>
    <property type="match status" value="1"/>
</dbReference>
<comment type="caution">
    <text evidence="11">Lacks conserved residue(s) required for the propagation of feature annotation.</text>
</comment>
<feature type="compositionally biased region" description="Low complexity" evidence="13">
    <location>
        <begin position="117"/>
        <end position="133"/>
    </location>
</feature>
<sequence length="1818" mass="197811">MKTKKHKKHKSERHEEERSEKEPLRLVLKVGESLSAHSPHHESKKHKHKKKKKKKSKDHHRHDEERPPKHHYHPPPVDTEEEMEVSQEEEEQPPLSQKPSEDVESEDTEHDDTDIVQTPQRPQRPQETITPTRPRGDAERGVLKICLKYIQNKMQAKDVNGFFAYPVNDMIAPGYSMIIANPMDFSTMMVKIDNNEYESVLEYRKDFLLMCNNAMTYNRPETIYNKEAKRLFQIGMKTLSKEKLLVMKRTLPFMASLRYEELGIDEPDDETKAVMEAIVEEEKEHKQRAKDREEIGRFEAVPDIMSASEILAQAQNAAKDAADLLKYRESKSRFGFLRKKDDGTTSMVLLNPDNDGIVSKNERVISIGSLIGKLGTGGGSLAGYKEDKRNRVTTGQYLNYGPFGTYAPQYDSTFANMTKEETDILLSTYGDETGVGYAKSVMSFVESGGDYAIAMVDNLLDILTKGEHAKTKILQQKMKDGGGTTDEKSANIDFDSLRGLSDLGVDMSFLDNMEKSMKKEKDPVQEKLDQTATLINDLQQTQSERLSQNLPPHITQVPGPSEKEIQLAQKVTKELKELAREAQPANISSVQGLRNAMGVGYDPSESQQIFTPSSSQPSNQINQPTQQSSEIKTSQPSISSQASTNQTIELLQSSNYSTNIPNIISQHVTTPTYQQTNPLAVLQQQSVQQPSIMLQQQPSSLVNQQQQSQVLQSTAVSYQTATLTASSSVPFSQATGTSYNQPITVGEVPVVGQEVQNAPEGLTTINDDDSDIEMDISEFLQFPTMLSWILKLKMNTKSVMDDTDIILAGTTSHASNKNIRKRIVCPAFDVVNGAISVTDGVNYGSTATISCNTGYNLNGASTATCGDGGVWSATKPVCEIVTCPKHTIDHGTVTGTAATYGHDISYKCDEGFQLVGDHIRKCGADGLWTGVEATCQEIPCNKLDVVPHVTVLTSGVEVGESVTYACEHGYQLTAGNLLRTCQLAPSWSGIPPVCSMIPCADPTTILNGQFTTLDSPVMPGSQVTYTCDIGYQLENGHSTMNCDVGGLYSGALPVCTDIDYCIGVSCKNGGTCRDQLTDFVCDCTGNYYGKLCQNLDGGWTDYSDWSVCSTTCGEGIQIATRTCTNPQPEDGGLDCIGDEKSTKECKLAECTLPPKTDEDFCVGKVSGFYAHPTDCAAYYVCHDDTERTALEYCGVGTYWSQSFKVCADPTITEIECFGGVGTYGSEDTIESDCSTIQNGYLPDPDDCSSFIQCANGVSYPQKCPTGLQWRNSLLVCDLPQNVGCNIEPVDGGWTDWSDWSACSVSCGQGGTKSKSRTCTNPAKKGTGVDCTGENIETVACEGYLCQAGKCVIQPCASWQYSKNQCTVTGMIADSMIYSMEPDNLPVWMKYLCSAEHYGFTPRQGIWVTQGCRADFSVCFIEEYNDCTSSPCQNGGTCNDGEASYTCTCPGPYEGTNCENKVPCSTPGDVLHASKTVAGLAVGQTVKYQCEFGYALTTGDSVLTCALGPRWEGTMPSCKIIECTVSGYNEFTIPSVTDTIVPTTEVSFKCKPGYQLPVGDTGTRTCQKGGTMSASPPACEDINECLSTPCQNGATCHNEVNAYSCTCMPGYQGTNCESEIPCTTPGSVLHASATVSGLAVGQTVTYTCDFGYAHTSGDSVLTCEVGPSWRGIIPVCSIIKCTAPGINEFTITSTNTDVVPSTEVTYTCEFGYQLPAGDLGTRICQLGGTWPAPPPACEVTKCSAPGINEFTITSTNTDVVPSTEVTYTCEFGYQLPAGDLGTRICQLGGTWPAPPPACEEARLSSLNFIAFSLLSDNRR</sequence>
<feature type="domain" description="Sushi" evidence="16">
    <location>
        <begin position="1619"/>
        <end position="1677"/>
    </location>
</feature>
<feature type="disulfide bond" evidence="12">
    <location>
        <begin position="908"/>
        <end position="935"/>
    </location>
</feature>
<dbReference type="GO" id="GO:0005576">
    <property type="term" value="C:extracellular region"/>
    <property type="evidence" value="ECO:0007669"/>
    <property type="project" value="InterPro"/>
</dbReference>
<evidence type="ECO:0000256" key="13">
    <source>
        <dbReference type="SAM" id="MobiDB-lite"/>
    </source>
</evidence>
<dbReference type="PROSITE" id="PS01186">
    <property type="entry name" value="EGF_2"/>
    <property type="match status" value="2"/>
</dbReference>
<dbReference type="PROSITE" id="PS50940">
    <property type="entry name" value="CHIT_BIND_II"/>
    <property type="match status" value="2"/>
</dbReference>
<evidence type="ECO:0000256" key="1">
    <source>
        <dbReference type="ARBA" id="ARBA00004123"/>
    </source>
</evidence>
<feature type="compositionally biased region" description="Acidic residues" evidence="13">
    <location>
        <begin position="78"/>
        <end position="92"/>
    </location>
</feature>
<keyword evidence="6 11" id="KW-1015">Disulfide bond</keyword>
<feature type="disulfide bond" evidence="12">
    <location>
        <begin position="999"/>
        <end position="1042"/>
    </location>
</feature>
<dbReference type="SMART" id="SM00209">
    <property type="entry name" value="TSP1"/>
    <property type="match status" value="2"/>
</dbReference>
<feature type="disulfide bond" evidence="11">
    <location>
        <begin position="1083"/>
        <end position="1092"/>
    </location>
</feature>
<evidence type="ECO:0000256" key="3">
    <source>
        <dbReference type="ARBA" id="ARBA00022737"/>
    </source>
</evidence>
<dbReference type="InterPro" id="IPR000742">
    <property type="entry name" value="EGF"/>
</dbReference>
<feature type="domain" description="EGF-like" evidence="15">
    <location>
        <begin position="1580"/>
        <end position="1616"/>
    </location>
</feature>
<feature type="domain" description="Sushi" evidence="16">
    <location>
        <begin position="1739"/>
        <end position="1799"/>
    </location>
</feature>
<dbReference type="InterPro" id="IPR001487">
    <property type="entry name" value="Bromodomain"/>
</dbReference>
<evidence type="ECO:0000256" key="6">
    <source>
        <dbReference type="ARBA" id="ARBA00023157"/>
    </source>
</evidence>
<feature type="domain" description="Bromo" evidence="14">
    <location>
        <begin position="155"/>
        <end position="225"/>
    </location>
</feature>
<dbReference type="Proteomes" id="UP000683360">
    <property type="component" value="Unassembled WGS sequence"/>
</dbReference>
<dbReference type="Gene3D" id="1.20.920.10">
    <property type="entry name" value="Bromodomain-like"/>
    <property type="match status" value="1"/>
</dbReference>
<comment type="subcellular location">
    <subcellularLocation>
        <location evidence="1">Nucleus</location>
    </subcellularLocation>
</comment>
<feature type="domain" description="Sushi" evidence="16">
    <location>
        <begin position="938"/>
        <end position="996"/>
    </location>
</feature>
<dbReference type="SUPFAM" id="SSF57625">
    <property type="entry name" value="Invertebrate chitin-binding proteins"/>
    <property type="match status" value="2"/>
</dbReference>
<dbReference type="FunFam" id="2.20.100.10:FF:000001">
    <property type="entry name" value="semaphorin-5A isoform X1"/>
    <property type="match status" value="2"/>
</dbReference>
<evidence type="ECO:0000256" key="11">
    <source>
        <dbReference type="PROSITE-ProRule" id="PRU00076"/>
    </source>
</evidence>
<feature type="compositionally biased region" description="Basic residues" evidence="13">
    <location>
        <begin position="42"/>
        <end position="60"/>
    </location>
</feature>
<feature type="disulfide bond" evidence="11">
    <location>
        <begin position="1606"/>
        <end position="1615"/>
    </location>
</feature>
<dbReference type="PROSITE" id="PS50026">
    <property type="entry name" value="EGF_3"/>
    <property type="match status" value="3"/>
</dbReference>
<dbReference type="SUPFAM" id="SSF57535">
    <property type="entry name" value="Complement control module/SCR domain"/>
    <property type="match status" value="9"/>
</dbReference>
<feature type="domain" description="Chitin-binding type-2" evidence="17">
    <location>
        <begin position="1230"/>
        <end position="1286"/>
    </location>
</feature>
<dbReference type="PRINTS" id="PR00010">
    <property type="entry name" value="EGFBLOOD"/>
</dbReference>
<feature type="domain" description="Sushi" evidence="16">
    <location>
        <begin position="823"/>
        <end position="880"/>
    </location>
</feature>
<evidence type="ECO:0000256" key="9">
    <source>
        <dbReference type="ARBA" id="ARBA00023242"/>
    </source>
</evidence>
<dbReference type="Pfam" id="PF00439">
    <property type="entry name" value="Bromodomain"/>
    <property type="match status" value="1"/>
</dbReference>
<feature type="disulfide bond" evidence="12">
    <location>
        <begin position="1680"/>
        <end position="1723"/>
    </location>
</feature>
<dbReference type="FunFam" id="2.10.25.10:FF:000006">
    <property type="entry name" value="Versican core protein-like isoform 1"/>
    <property type="match status" value="1"/>
</dbReference>
<dbReference type="OrthoDB" id="21648at2759"/>
<dbReference type="SUPFAM" id="SSF82895">
    <property type="entry name" value="TSP-1 type 1 repeat"/>
    <property type="match status" value="2"/>
</dbReference>
<feature type="compositionally biased region" description="Basic residues" evidence="13">
    <location>
        <begin position="1"/>
        <end position="11"/>
    </location>
</feature>
<dbReference type="Pfam" id="PF01607">
    <property type="entry name" value="CBM_14"/>
    <property type="match status" value="2"/>
</dbReference>
<dbReference type="SMART" id="SM00297">
    <property type="entry name" value="BROMO"/>
    <property type="match status" value="1"/>
</dbReference>
<evidence type="ECO:0000259" key="14">
    <source>
        <dbReference type="PROSITE" id="PS50014"/>
    </source>
</evidence>
<dbReference type="InterPro" id="IPR000436">
    <property type="entry name" value="Sushi_SCR_CCP_dom"/>
</dbReference>
<feature type="disulfide bond" evidence="12">
    <location>
        <begin position="1522"/>
        <end position="1565"/>
    </location>
</feature>
<feature type="region of interest" description="Disordered" evidence="13">
    <location>
        <begin position="596"/>
        <end position="643"/>
    </location>
</feature>
<keyword evidence="4" id="KW-0805">Transcription regulation</keyword>
<dbReference type="Gene3D" id="2.10.25.10">
    <property type="entry name" value="Laminin"/>
    <property type="match status" value="3"/>
</dbReference>
<proteinExistence type="predicted"/>
<evidence type="ECO:0000256" key="7">
    <source>
        <dbReference type="ARBA" id="ARBA00023163"/>
    </source>
</evidence>
<dbReference type="InterPro" id="IPR018097">
    <property type="entry name" value="EGF_Ca-bd_CS"/>
</dbReference>
<dbReference type="InterPro" id="IPR035976">
    <property type="entry name" value="Sushi/SCR/CCP_sf"/>
</dbReference>
<dbReference type="InterPro" id="IPR002557">
    <property type="entry name" value="Chitin-bd_dom"/>
</dbReference>
<dbReference type="InterPro" id="IPR036383">
    <property type="entry name" value="TSP1_rpt_sf"/>
</dbReference>
<dbReference type="SMART" id="SM00494">
    <property type="entry name" value="ChtBD2"/>
    <property type="match status" value="2"/>
</dbReference>
<dbReference type="SMART" id="SM00032">
    <property type="entry name" value="CCP"/>
    <property type="match status" value="9"/>
</dbReference>
<evidence type="ECO:0000256" key="12">
    <source>
        <dbReference type="PROSITE-ProRule" id="PRU00302"/>
    </source>
</evidence>
<dbReference type="PROSITE" id="PS50014">
    <property type="entry name" value="BROMODOMAIN_2"/>
    <property type="match status" value="1"/>
</dbReference>
<accession>A0A8S3R092</accession>
<keyword evidence="12" id="KW-0768">Sushi</keyword>
<feature type="compositionally biased region" description="Basic and acidic residues" evidence="13">
    <location>
        <begin position="12"/>
        <end position="24"/>
    </location>
</feature>
<dbReference type="Pfam" id="PF00084">
    <property type="entry name" value="Sushi"/>
    <property type="match status" value="9"/>
</dbReference>
<dbReference type="SMART" id="SM00181">
    <property type="entry name" value="EGF"/>
    <property type="match status" value="3"/>
</dbReference>
<dbReference type="Gene3D" id="2.10.70.10">
    <property type="entry name" value="Complement Module, domain 1"/>
    <property type="match status" value="9"/>
</dbReference>
<dbReference type="InterPro" id="IPR001881">
    <property type="entry name" value="EGF-like_Ca-bd_dom"/>
</dbReference>
<evidence type="ECO:0000256" key="2">
    <source>
        <dbReference type="ARBA" id="ARBA00022536"/>
    </source>
</evidence>
<keyword evidence="7" id="KW-0804">Transcription</keyword>
<evidence type="ECO:0000313" key="18">
    <source>
        <dbReference type="EMBL" id="CAG2202335.1"/>
    </source>
</evidence>
<evidence type="ECO:0000256" key="5">
    <source>
        <dbReference type="ARBA" id="ARBA00023117"/>
    </source>
</evidence>
<evidence type="ECO:0000256" key="8">
    <source>
        <dbReference type="ARBA" id="ARBA00023180"/>
    </source>
</evidence>
<gene>
    <name evidence="18" type="ORF">MEDL_16909</name>
</gene>
<evidence type="ECO:0000259" key="15">
    <source>
        <dbReference type="PROSITE" id="PS50026"/>
    </source>
</evidence>
<dbReference type="InterPro" id="IPR036508">
    <property type="entry name" value="Chitin-bd_dom_sf"/>
</dbReference>